<accession>A0ABU4VGJ4</accession>
<protein>
    <recommendedName>
        <fullName evidence="3">Tetracyclin repressor-like C-terminal domain-containing protein</fullName>
    </recommendedName>
</protein>
<gene>
    <name evidence="1" type="ORF">SK069_04925</name>
</gene>
<name>A0ABU4VGJ4_9ACTN</name>
<sequence length="96" mass="9585">MRASGPGALGARAAEREVRLRSALARALAVRAERLGAPASVAAAADGMAATILALSAGLAQKHAADPDGFPAELFGDAIALLYRGLVARVLDAPPA</sequence>
<dbReference type="RefSeq" id="WP_319953068.1">
    <property type="nucleotide sequence ID" value="NZ_JAXAVX010000001.1"/>
</dbReference>
<evidence type="ECO:0008006" key="3">
    <source>
        <dbReference type="Google" id="ProtNLM"/>
    </source>
</evidence>
<comment type="caution">
    <text evidence="1">The sequence shown here is derived from an EMBL/GenBank/DDBJ whole genome shotgun (WGS) entry which is preliminary data.</text>
</comment>
<keyword evidence="2" id="KW-1185">Reference proteome</keyword>
<proteinExistence type="predicted"/>
<evidence type="ECO:0000313" key="2">
    <source>
        <dbReference type="Proteomes" id="UP001277761"/>
    </source>
</evidence>
<dbReference type="EMBL" id="JAXAVX010000001">
    <property type="protein sequence ID" value="MDX8150928.1"/>
    <property type="molecule type" value="Genomic_DNA"/>
</dbReference>
<organism evidence="1 2">
    <name type="scientific">Patulibacter brassicae</name>
    <dbReference type="NCBI Taxonomy" id="1705717"/>
    <lineage>
        <taxon>Bacteria</taxon>
        <taxon>Bacillati</taxon>
        <taxon>Actinomycetota</taxon>
        <taxon>Thermoleophilia</taxon>
        <taxon>Solirubrobacterales</taxon>
        <taxon>Patulibacteraceae</taxon>
        <taxon>Patulibacter</taxon>
    </lineage>
</organism>
<evidence type="ECO:0000313" key="1">
    <source>
        <dbReference type="EMBL" id="MDX8150928.1"/>
    </source>
</evidence>
<dbReference type="Proteomes" id="UP001277761">
    <property type="component" value="Unassembled WGS sequence"/>
</dbReference>
<reference evidence="1 2" key="1">
    <citation type="submission" date="2023-11" db="EMBL/GenBank/DDBJ databases">
        <authorList>
            <person name="Xu M."/>
            <person name="Jiang T."/>
        </authorList>
    </citation>
    <scope>NUCLEOTIDE SEQUENCE [LARGE SCALE GENOMIC DNA]</scope>
    <source>
        <strain evidence="1 2">SD</strain>
    </source>
</reference>